<dbReference type="KEGG" id="abas:ACPOL_1482"/>
<dbReference type="GO" id="GO:0005737">
    <property type="term" value="C:cytoplasm"/>
    <property type="evidence" value="ECO:0007669"/>
    <property type="project" value="TreeGrafter"/>
</dbReference>
<dbReference type="Gene3D" id="3.40.50.720">
    <property type="entry name" value="NAD(P)-binding Rossmann-like Domain"/>
    <property type="match status" value="1"/>
</dbReference>
<feature type="domain" description="NAD-dependent epimerase/dehydratase" evidence="1">
    <location>
        <begin position="3"/>
        <end position="231"/>
    </location>
</feature>
<dbReference type="SUPFAM" id="SSF51735">
    <property type="entry name" value="NAD(P)-binding Rossmann-fold domains"/>
    <property type="match status" value="1"/>
</dbReference>
<evidence type="ECO:0000313" key="3">
    <source>
        <dbReference type="Proteomes" id="UP000253606"/>
    </source>
</evidence>
<dbReference type="AlphaFoldDB" id="A0A2Z5FVD5"/>
<gene>
    <name evidence="2" type="ORF">ACPOL_1482</name>
</gene>
<dbReference type="Proteomes" id="UP000253606">
    <property type="component" value="Chromosome"/>
</dbReference>
<dbReference type="Pfam" id="PF01370">
    <property type="entry name" value="Epimerase"/>
    <property type="match status" value="1"/>
</dbReference>
<dbReference type="GO" id="GO:0004029">
    <property type="term" value="F:aldehyde dehydrogenase (NAD+) activity"/>
    <property type="evidence" value="ECO:0007669"/>
    <property type="project" value="TreeGrafter"/>
</dbReference>
<organism evidence="2 3">
    <name type="scientific">Acidisarcina polymorpha</name>
    <dbReference type="NCBI Taxonomy" id="2211140"/>
    <lineage>
        <taxon>Bacteria</taxon>
        <taxon>Pseudomonadati</taxon>
        <taxon>Acidobacteriota</taxon>
        <taxon>Terriglobia</taxon>
        <taxon>Terriglobales</taxon>
        <taxon>Acidobacteriaceae</taxon>
        <taxon>Acidisarcina</taxon>
    </lineage>
</organism>
<accession>A0A2Z5FVD5</accession>
<protein>
    <submittedName>
        <fullName evidence="2">NAD-dependent epimerase/dehydratase</fullName>
    </submittedName>
</protein>
<dbReference type="PANTHER" id="PTHR48079">
    <property type="entry name" value="PROTEIN YEEZ"/>
    <property type="match status" value="1"/>
</dbReference>
<dbReference type="EMBL" id="CP030840">
    <property type="protein sequence ID" value="AXC10828.1"/>
    <property type="molecule type" value="Genomic_DNA"/>
</dbReference>
<dbReference type="InterPro" id="IPR001509">
    <property type="entry name" value="Epimerase_deHydtase"/>
</dbReference>
<dbReference type="RefSeq" id="WP_114206386.1">
    <property type="nucleotide sequence ID" value="NZ_CP030840.1"/>
</dbReference>
<proteinExistence type="predicted"/>
<dbReference type="InterPro" id="IPR036291">
    <property type="entry name" value="NAD(P)-bd_dom_sf"/>
</dbReference>
<dbReference type="OrthoDB" id="9807212at2"/>
<sequence length="302" mass="32086">MRIFVAGATGAIGRPLIAELIRQGHTVTGMTRSAAGAQSLTHLGAAVVEVSAFDQAAVEQALRASEAEIVIDELTSLPKDPAQMATSAAGDRKLRIEGGGNLYRAAEKIGVRRYLQQASGFFLKASNGLADETDGLATDASPGVAASARAYAELEARVLNSKAMEGVALRYGFFYGPNTWYNPDGAVADQVRRQGAPVIGDGQGVWSWIHIDDAAQATVAAITAPPGIYNIVDDDPSPVSRWLPEFAQWVGAPPPPHLAEEEALRIAGEDAVYYANRLSGASNAKAKKTFNFKPRRLEWLLA</sequence>
<reference evidence="2 3" key="1">
    <citation type="journal article" date="2018" name="Front. Microbiol.">
        <title>Hydrolytic Capabilities as a Key to Environmental Success: Chitinolytic and Cellulolytic Acidobacteria From Acidic Sub-arctic Soils and Boreal Peatlands.</title>
        <authorList>
            <person name="Belova S.E."/>
            <person name="Ravin N.V."/>
            <person name="Pankratov T.A."/>
            <person name="Rakitin A.L."/>
            <person name="Ivanova A.A."/>
            <person name="Beletsky A.V."/>
            <person name="Mardanov A.V."/>
            <person name="Sinninghe Damste J.S."/>
            <person name="Dedysh S.N."/>
        </authorList>
    </citation>
    <scope>NUCLEOTIDE SEQUENCE [LARGE SCALE GENOMIC DNA]</scope>
    <source>
        <strain evidence="2 3">SBC82</strain>
    </source>
</reference>
<evidence type="ECO:0000259" key="1">
    <source>
        <dbReference type="Pfam" id="PF01370"/>
    </source>
</evidence>
<dbReference type="PANTHER" id="PTHR48079:SF6">
    <property type="entry name" value="NAD(P)-BINDING DOMAIN-CONTAINING PROTEIN-RELATED"/>
    <property type="match status" value="1"/>
</dbReference>
<dbReference type="InterPro" id="IPR051783">
    <property type="entry name" value="NAD(P)-dependent_oxidoreduct"/>
</dbReference>
<keyword evidence="3" id="KW-1185">Reference proteome</keyword>
<evidence type="ECO:0000313" key="2">
    <source>
        <dbReference type="EMBL" id="AXC10828.1"/>
    </source>
</evidence>
<name>A0A2Z5FVD5_9BACT</name>